<dbReference type="PANTHER" id="PTHR47737:SF1">
    <property type="entry name" value="GLYCINE BETAINE_PROLINE BETAINE TRANSPORT SYSTEM PERMEASE PROTEIN PROW"/>
    <property type="match status" value="1"/>
</dbReference>
<dbReference type="CDD" id="cd13639">
    <property type="entry name" value="PBP2_OpuAC_like"/>
    <property type="match status" value="1"/>
</dbReference>
<dbReference type="Gene3D" id="3.40.190.10">
    <property type="entry name" value="Periplasmic binding protein-like II"/>
    <property type="match status" value="1"/>
</dbReference>
<dbReference type="GO" id="GO:0005275">
    <property type="term" value="F:amine transmembrane transporter activity"/>
    <property type="evidence" value="ECO:0007669"/>
    <property type="project" value="TreeGrafter"/>
</dbReference>
<evidence type="ECO:0000256" key="5">
    <source>
        <dbReference type="SAM" id="SignalP"/>
    </source>
</evidence>
<dbReference type="GO" id="GO:0043190">
    <property type="term" value="C:ATP-binding cassette (ABC) transporter complex"/>
    <property type="evidence" value="ECO:0007669"/>
    <property type="project" value="InterPro"/>
</dbReference>
<dbReference type="PROSITE" id="PS51257">
    <property type="entry name" value="PROKAR_LIPOPROTEIN"/>
    <property type="match status" value="1"/>
</dbReference>
<dbReference type="GO" id="GO:0015226">
    <property type="term" value="F:carnitine transmembrane transporter activity"/>
    <property type="evidence" value="ECO:0007669"/>
    <property type="project" value="TreeGrafter"/>
</dbReference>
<evidence type="ECO:0000259" key="6">
    <source>
        <dbReference type="Pfam" id="PF04069"/>
    </source>
</evidence>
<dbReference type="SUPFAM" id="SSF53850">
    <property type="entry name" value="Periplasmic binding protein-like II"/>
    <property type="match status" value="1"/>
</dbReference>
<evidence type="ECO:0000256" key="1">
    <source>
        <dbReference type="ARBA" id="ARBA00004236"/>
    </source>
</evidence>
<feature type="chain" id="PRO_5038862741" evidence="5">
    <location>
        <begin position="24"/>
        <end position="301"/>
    </location>
</feature>
<keyword evidence="3" id="KW-1003">Cell membrane</keyword>
<organism evidence="7 8">
    <name type="scientific">Nocardioides albertanoniae</name>
    <dbReference type="NCBI Taxonomy" id="1175486"/>
    <lineage>
        <taxon>Bacteria</taxon>
        <taxon>Bacillati</taxon>
        <taxon>Actinomycetota</taxon>
        <taxon>Actinomycetes</taxon>
        <taxon>Propionibacteriales</taxon>
        <taxon>Nocardioidaceae</taxon>
        <taxon>Nocardioides</taxon>
    </lineage>
</organism>
<dbReference type="EMBL" id="VFOV01000001">
    <property type="protein sequence ID" value="TQL69883.1"/>
    <property type="molecule type" value="Genomic_DNA"/>
</dbReference>
<dbReference type="GO" id="GO:0031460">
    <property type="term" value="P:glycine betaine transport"/>
    <property type="evidence" value="ECO:0007669"/>
    <property type="project" value="TreeGrafter"/>
</dbReference>
<dbReference type="OrthoDB" id="9787902at2"/>
<sequence length="301" mass="32155">MFGTTTKRIATMAVAAGLGLSLAACGSDSGSGGDEGKGTVTLGIIPSWTDGLSTALLWENVLEDKGYDVEIKELSEAGPLYEGLAGGDIDVYPSAWPQVTHKAYMEDHGDDLEDLGSYYDNAKLTLAVPEYSKLKSIEDLIGKSGDYDGKIVGIEQGAGLTAAVQDKVIPDYKLDKDGWELQTSSTNAMTTALGDAVDAKEDIVVTLWRPFWANAQFGMRDLEDPKGSLGEPETLNEVANKDFSGEFPEVAEMMGKAKLDDEQYGALEKGVVDAGDDEDAQREAVAAWIKDHQDWVDGLGG</sequence>
<feature type="signal peptide" evidence="5">
    <location>
        <begin position="1"/>
        <end position="23"/>
    </location>
</feature>
<evidence type="ECO:0000313" key="7">
    <source>
        <dbReference type="EMBL" id="TQL69883.1"/>
    </source>
</evidence>
<dbReference type="InterPro" id="IPR007210">
    <property type="entry name" value="ABC_Gly_betaine_transp_sub-bd"/>
</dbReference>
<comment type="subcellular location">
    <subcellularLocation>
        <location evidence="1">Cell membrane</location>
    </subcellularLocation>
</comment>
<keyword evidence="4" id="KW-0472">Membrane</keyword>
<name>A0A543ABA0_9ACTN</name>
<dbReference type="GO" id="GO:0015871">
    <property type="term" value="P:choline transport"/>
    <property type="evidence" value="ECO:0007669"/>
    <property type="project" value="TreeGrafter"/>
</dbReference>
<dbReference type="RefSeq" id="WP_141781705.1">
    <property type="nucleotide sequence ID" value="NZ_VFOV01000001.1"/>
</dbReference>
<reference evidence="7 8" key="1">
    <citation type="submission" date="2019-06" db="EMBL/GenBank/DDBJ databases">
        <title>Sequencing the genomes of 1000 actinobacteria strains.</title>
        <authorList>
            <person name="Klenk H.-P."/>
        </authorList>
    </citation>
    <scope>NUCLEOTIDE SEQUENCE [LARGE SCALE GENOMIC DNA]</scope>
    <source>
        <strain evidence="7 8">DSM 25218</strain>
    </source>
</reference>
<dbReference type="AlphaFoldDB" id="A0A543ABA0"/>
<gene>
    <name evidence="7" type="ORF">FB381_3804</name>
</gene>
<dbReference type="Proteomes" id="UP000320209">
    <property type="component" value="Unassembled WGS sequence"/>
</dbReference>
<keyword evidence="5" id="KW-0732">Signal</keyword>
<comment type="caution">
    <text evidence="7">The sequence shown here is derived from an EMBL/GenBank/DDBJ whole genome shotgun (WGS) entry which is preliminary data.</text>
</comment>
<dbReference type="Pfam" id="PF04069">
    <property type="entry name" value="OpuAC"/>
    <property type="match status" value="1"/>
</dbReference>
<protein>
    <submittedName>
        <fullName evidence="7">Glycine betaine/proline transport system substrate-binding protein</fullName>
    </submittedName>
</protein>
<evidence type="ECO:0000256" key="3">
    <source>
        <dbReference type="ARBA" id="ARBA00022475"/>
    </source>
</evidence>
<evidence type="ECO:0000313" key="8">
    <source>
        <dbReference type="Proteomes" id="UP000320209"/>
    </source>
</evidence>
<proteinExistence type="predicted"/>
<dbReference type="PANTHER" id="PTHR47737">
    <property type="entry name" value="GLYCINE BETAINE/PROLINE BETAINE TRANSPORT SYSTEM PERMEASE PROTEIN PROW"/>
    <property type="match status" value="1"/>
</dbReference>
<keyword evidence="8" id="KW-1185">Reference proteome</keyword>
<evidence type="ECO:0000256" key="2">
    <source>
        <dbReference type="ARBA" id="ARBA00022448"/>
    </source>
</evidence>
<keyword evidence="2" id="KW-0813">Transport</keyword>
<evidence type="ECO:0000256" key="4">
    <source>
        <dbReference type="ARBA" id="ARBA00023136"/>
    </source>
</evidence>
<dbReference type="Gene3D" id="3.40.190.100">
    <property type="entry name" value="Glycine betaine-binding periplasmic protein, domain 2"/>
    <property type="match status" value="1"/>
</dbReference>
<feature type="domain" description="ABC-type glycine betaine transport system substrate-binding" evidence="6">
    <location>
        <begin position="39"/>
        <end position="290"/>
    </location>
</feature>
<accession>A0A543ABA0</accession>